<evidence type="ECO:0000259" key="3">
    <source>
        <dbReference type="Pfam" id="PF13839"/>
    </source>
</evidence>
<dbReference type="PANTHER" id="PTHR32285:SF206">
    <property type="entry name" value="PROTEIN TRICHOME BIREFRINGENCE-LIKE 37"/>
    <property type="match status" value="1"/>
</dbReference>
<dbReference type="AlphaFoldDB" id="A0ABC8QNC2"/>
<name>A0ABC8QNC2_9AQUA</name>
<accession>A0ABC8QNC2</accession>
<comment type="caution">
    <text evidence="4">The sequence shown here is derived from an EMBL/GenBank/DDBJ whole genome shotgun (WGS) entry which is preliminary data.</text>
</comment>
<evidence type="ECO:0000313" key="5">
    <source>
        <dbReference type="Proteomes" id="UP001642360"/>
    </source>
</evidence>
<dbReference type="InterPro" id="IPR029962">
    <property type="entry name" value="TBL"/>
</dbReference>
<feature type="region of interest" description="Disordered" evidence="2">
    <location>
        <begin position="1"/>
        <end position="25"/>
    </location>
</feature>
<dbReference type="InterPro" id="IPR026057">
    <property type="entry name" value="TBL_C"/>
</dbReference>
<dbReference type="EMBL" id="CAUOFW020000336">
    <property type="protein sequence ID" value="CAK9134165.1"/>
    <property type="molecule type" value="Genomic_DNA"/>
</dbReference>
<evidence type="ECO:0000256" key="2">
    <source>
        <dbReference type="SAM" id="MobiDB-lite"/>
    </source>
</evidence>
<organism evidence="4 5">
    <name type="scientific">Ilex paraguariensis</name>
    <name type="common">yerba mate</name>
    <dbReference type="NCBI Taxonomy" id="185542"/>
    <lineage>
        <taxon>Eukaryota</taxon>
        <taxon>Viridiplantae</taxon>
        <taxon>Streptophyta</taxon>
        <taxon>Embryophyta</taxon>
        <taxon>Tracheophyta</taxon>
        <taxon>Spermatophyta</taxon>
        <taxon>Magnoliopsida</taxon>
        <taxon>eudicotyledons</taxon>
        <taxon>Gunneridae</taxon>
        <taxon>Pentapetalae</taxon>
        <taxon>asterids</taxon>
        <taxon>campanulids</taxon>
        <taxon>Aquifoliales</taxon>
        <taxon>Aquifoliaceae</taxon>
        <taxon>Ilex</taxon>
    </lineage>
</organism>
<gene>
    <name evidence="4" type="ORF">ILEXP_LOCUS1097</name>
</gene>
<comment type="similarity">
    <text evidence="1">Belongs to the PC-esterase family. TBL subfamily.</text>
</comment>
<reference evidence="4 5" key="1">
    <citation type="submission" date="2024-02" db="EMBL/GenBank/DDBJ databases">
        <authorList>
            <person name="Vignale AGUSTIN F."/>
            <person name="Sosa J E."/>
            <person name="Modenutti C."/>
        </authorList>
    </citation>
    <scope>NUCLEOTIDE SEQUENCE [LARGE SCALE GENOMIC DNA]</scope>
</reference>
<keyword evidence="5" id="KW-1185">Reference proteome</keyword>
<feature type="compositionally biased region" description="Polar residues" evidence="2">
    <location>
        <begin position="7"/>
        <end position="20"/>
    </location>
</feature>
<feature type="domain" description="Trichome birefringence-like C-terminal" evidence="3">
    <location>
        <begin position="3"/>
        <end position="93"/>
    </location>
</feature>
<protein>
    <recommendedName>
        <fullName evidence="3">Trichome birefringence-like C-terminal domain-containing protein</fullName>
    </recommendedName>
</protein>
<dbReference type="Pfam" id="PF13839">
    <property type="entry name" value="PC-Esterase"/>
    <property type="match status" value="1"/>
</dbReference>
<dbReference type="Proteomes" id="UP001642360">
    <property type="component" value="Unassembled WGS sequence"/>
</dbReference>
<dbReference type="PANTHER" id="PTHR32285">
    <property type="entry name" value="PROTEIN TRICHOME BIREFRINGENCE-LIKE 9-RELATED"/>
    <property type="match status" value="1"/>
</dbReference>
<proteinExistence type="inferred from homology"/>
<sequence length="104" mass="11187">MDEWNESKSTTCKGQTQPLSGSVYPGGSMAAVAVVKEILRNMSIPVKLLDVTTLSQLRKDGHSSIYGFGGNEGNDCSHWCLAGVPDTWNQLLYGVLVAGNRSKI</sequence>
<evidence type="ECO:0000313" key="4">
    <source>
        <dbReference type="EMBL" id="CAK9134165.1"/>
    </source>
</evidence>
<evidence type="ECO:0000256" key="1">
    <source>
        <dbReference type="ARBA" id="ARBA00007727"/>
    </source>
</evidence>